<dbReference type="Proteomes" id="UP000006671">
    <property type="component" value="Unassembled WGS sequence"/>
</dbReference>
<evidence type="ECO:0000313" key="3">
    <source>
        <dbReference type="EMBL" id="EFC44559.1"/>
    </source>
</evidence>
<proteinExistence type="predicted"/>
<keyword evidence="4" id="KW-1185">Reference proteome</keyword>
<dbReference type="SMART" id="SM00315">
    <property type="entry name" value="RGS"/>
    <property type="match status" value="1"/>
</dbReference>
<dbReference type="Pfam" id="PF00615">
    <property type="entry name" value="RGS"/>
    <property type="match status" value="1"/>
</dbReference>
<dbReference type="AlphaFoldDB" id="D2VES9"/>
<gene>
    <name evidence="3" type="ORF">NAEGRDRAFT_67380</name>
</gene>
<feature type="transmembrane region" description="Helical" evidence="1">
    <location>
        <begin position="382"/>
        <end position="402"/>
    </location>
</feature>
<dbReference type="OMA" id="QDYASYI"/>
<keyword evidence="1" id="KW-1133">Transmembrane helix</keyword>
<feature type="transmembrane region" description="Helical" evidence="1">
    <location>
        <begin position="450"/>
        <end position="473"/>
    </location>
</feature>
<dbReference type="InterPro" id="IPR044926">
    <property type="entry name" value="RGS_subdomain_2"/>
</dbReference>
<dbReference type="KEGG" id="ngr:NAEGRDRAFT_67380"/>
<keyword evidence="1" id="KW-0472">Membrane</keyword>
<feature type="transmembrane region" description="Helical" evidence="1">
    <location>
        <begin position="235"/>
        <end position="254"/>
    </location>
</feature>
<dbReference type="InParanoid" id="D2VES9"/>
<feature type="transmembrane region" description="Helical" evidence="1">
    <location>
        <begin position="266"/>
        <end position="285"/>
    </location>
</feature>
<protein>
    <submittedName>
        <fullName evidence="3">Predicted protein</fullName>
    </submittedName>
</protein>
<evidence type="ECO:0000259" key="2">
    <source>
        <dbReference type="SMART" id="SM00315"/>
    </source>
</evidence>
<dbReference type="VEuPathDB" id="AmoebaDB:NAEGRDRAFT_67380"/>
<evidence type="ECO:0000313" key="4">
    <source>
        <dbReference type="Proteomes" id="UP000006671"/>
    </source>
</evidence>
<dbReference type="SUPFAM" id="SSF48097">
    <property type="entry name" value="Regulator of G-protein signaling, RGS"/>
    <property type="match status" value="1"/>
</dbReference>
<dbReference type="OrthoDB" id="10417134at2759"/>
<evidence type="ECO:0000256" key="1">
    <source>
        <dbReference type="SAM" id="Phobius"/>
    </source>
</evidence>
<feature type="transmembrane region" description="Helical" evidence="1">
    <location>
        <begin position="297"/>
        <end position="318"/>
    </location>
</feature>
<dbReference type="RefSeq" id="XP_002677303.1">
    <property type="nucleotide sequence ID" value="XM_002677257.1"/>
</dbReference>
<feature type="domain" description="RGS" evidence="2">
    <location>
        <begin position="493"/>
        <end position="624"/>
    </location>
</feature>
<dbReference type="EMBL" id="GG738867">
    <property type="protein sequence ID" value="EFC44559.1"/>
    <property type="molecule type" value="Genomic_DNA"/>
</dbReference>
<dbReference type="GeneID" id="8848754"/>
<reference evidence="3 4" key="1">
    <citation type="journal article" date="2010" name="Cell">
        <title>The genome of Naegleria gruberi illuminates early eukaryotic versatility.</title>
        <authorList>
            <person name="Fritz-Laylin L.K."/>
            <person name="Prochnik S.E."/>
            <person name="Ginger M.L."/>
            <person name="Dacks J.B."/>
            <person name="Carpenter M.L."/>
            <person name="Field M.C."/>
            <person name="Kuo A."/>
            <person name="Paredez A."/>
            <person name="Chapman J."/>
            <person name="Pham J."/>
            <person name="Shu S."/>
            <person name="Neupane R."/>
            <person name="Cipriano M."/>
            <person name="Mancuso J."/>
            <person name="Tu H."/>
            <person name="Salamov A."/>
            <person name="Lindquist E."/>
            <person name="Shapiro H."/>
            <person name="Lucas S."/>
            <person name="Grigoriev I.V."/>
            <person name="Cande W.Z."/>
            <person name="Fulton C."/>
            <person name="Rokhsar D.S."/>
            <person name="Dawson S.C."/>
        </authorList>
    </citation>
    <scope>NUCLEOTIDE SEQUENCE [LARGE SCALE GENOMIC DNA]</scope>
    <source>
        <strain evidence="3 4">NEG-M</strain>
    </source>
</reference>
<accession>D2VES9</accession>
<sequence length="637" mass="73399">MSQSPQNLDEFVQIIRNSNATMRLAVTTTLKPWVESYGYLYGFDSIRKQVNYEDLTPVSDCIKSDNMIENDGFIGTASSISSAVKAHKMIYPERKSELELRNFYSLRYIPKSLVVASSVSMEQNVEFLSNIIDNNIGYLNASSQCGTPQVLSRDAAWARYGFSFVNFTVTDIRNVERMYNISINFDNRYANTVIEKYRNYVYFNESMSSVLKQMSDSSCMQCPYELCYAFGSQDYASYIGVGIAIFYFILLFSLGMFRSYSLKRRLFVPYLPLFGILRNFSNTQMLSASCQSVSRPMALFASIVIIAVYFFTIMRYVYMRNMYSFLSNSNKSTAFHKRILSIPFALSMSLAFILVLSIIVVLPPTVAFEIFNDNNIINGVGAGVIFLSLISSVSFLMVDLFLNRNNIKRYGILKFLFFDDPIYLRIDIAFQAMILIFLILYISVSFVETIFPAIMDVCISISVILICGGNAMIIEISKKIIYKDRTAQTQQSDLENLMEKNKEFYTLMSEYSRKEFSYENVAFYDAILDYKSSRKSLSLDDLKRIETEFIHPFSKYEVNLPSQVKKDLSSLIQDLSVPSNQSDHETKIKTRKHQLIETMFLELCKNLTDTFHRLKQTQQYSQWLAVYQLQKENSLNV</sequence>
<dbReference type="InterPro" id="IPR016137">
    <property type="entry name" value="RGS"/>
</dbReference>
<organism evidence="4">
    <name type="scientific">Naegleria gruberi</name>
    <name type="common">Amoeba</name>
    <dbReference type="NCBI Taxonomy" id="5762"/>
    <lineage>
        <taxon>Eukaryota</taxon>
        <taxon>Discoba</taxon>
        <taxon>Heterolobosea</taxon>
        <taxon>Tetramitia</taxon>
        <taxon>Eutetramitia</taxon>
        <taxon>Vahlkampfiidae</taxon>
        <taxon>Naegleria</taxon>
    </lineage>
</organism>
<keyword evidence="1" id="KW-0812">Transmembrane</keyword>
<dbReference type="Gene3D" id="1.10.167.10">
    <property type="entry name" value="Regulator of G-protein Signalling 4, domain 2"/>
    <property type="match status" value="1"/>
</dbReference>
<name>D2VES9_NAEGR</name>
<dbReference type="InterPro" id="IPR036305">
    <property type="entry name" value="RGS_sf"/>
</dbReference>
<feature type="transmembrane region" description="Helical" evidence="1">
    <location>
        <begin position="422"/>
        <end position="444"/>
    </location>
</feature>
<feature type="transmembrane region" description="Helical" evidence="1">
    <location>
        <begin position="339"/>
        <end position="362"/>
    </location>
</feature>